<dbReference type="InterPro" id="IPR025676">
    <property type="entry name" value="Clr5_dom"/>
</dbReference>
<gene>
    <name evidence="3" type="ORF">B0T25DRAFT_630057</name>
</gene>
<protein>
    <recommendedName>
        <fullName evidence="2">Clr5 domain-containing protein</fullName>
    </recommendedName>
</protein>
<reference evidence="3" key="1">
    <citation type="journal article" date="2023" name="Mol. Phylogenet. Evol.">
        <title>Genome-scale phylogeny and comparative genomics of the fungal order Sordariales.</title>
        <authorList>
            <person name="Hensen N."/>
            <person name="Bonometti L."/>
            <person name="Westerberg I."/>
            <person name="Brannstrom I.O."/>
            <person name="Guillou S."/>
            <person name="Cros-Aarteil S."/>
            <person name="Calhoun S."/>
            <person name="Haridas S."/>
            <person name="Kuo A."/>
            <person name="Mondo S."/>
            <person name="Pangilinan J."/>
            <person name="Riley R."/>
            <person name="LaButti K."/>
            <person name="Andreopoulos B."/>
            <person name="Lipzen A."/>
            <person name="Chen C."/>
            <person name="Yan M."/>
            <person name="Daum C."/>
            <person name="Ng V."/>
            <person name="Clum A."/>
            <person name="Steindorff A."/>
            <person name="Ohm R.A."/>
            <person name="Martin F."/>
            <person name="Silar P."/>
            <person name="Natvig D.O."/>
            <person name="Lalanne C."/>
            <person name="Gautier V."/>
            <person name="Ament-Velasquez S.L."/>
            <person name="Kruys A."/>
            <person name="Hutchinson M.I."/>
            <person name="Powell A.J."/>
            <person name="Barry K."/>
            <person name="Miller A.N."/>
            <person name="Grigoriev I.V."/>
            <person name="Debuchy R."/>
            <person name="Gladieux P."/>
            <person name="Hiltunen Thoren M."/>
            <person name="Johannesson H."/>
        </authorList>
    </citation>
    <scope>NUCLEOTIDE SEQUENCE</scope>
    <source>
        <strain evidence="3">CBS 955.72</strain>
    </source>
</reference>
<dbReference type="PANTHER" id="PTHR38788:SF3">
    <property type="entry name" value="CLR5 DOMAIN-CONTAINING PROTEIN"/>
    <property type="match status" value="1"/>
</dbReference>
<organism evidence="3 4">
    <name type="scientific">Lasiosphaeria hispida</name>
    <dbReference type="NCBI Taxonomy" id="260671"/>
    <lineage>
        <taxon>Eukaryota</taxon>
        <taxon>Fungi</taxon>
        <taxon>Dikarya</taxon>
        <taxon>Ascomycota</taxon>
        <taxon>Pezizomycotina</taxon>
        <taxon>Sordariomycetes</taxon>
        <taxon>Sordariomycetidae</taxon>
        <taxon>Sordariales</taxon>
        <taxon>Lasiosphaeriaceae</taxon>
        <taxon>Lasiosphaeria</taxon>
    </lineage>
</organism>
<evidence type="ECO:0000313" key="4">
    <source>
        <dbReference type="Proteomes" id="UP001275084"/>
    </source>
</evidence>
<feature type="domain" description="Clr5" evidence="2">
    <location>
        <begin position="26"/>
        <end position="76"/>
    </location>
</feature>
<reference evidence="3" key="2">
    <citation type="submission" date="2023-06" db="EMBL/GenBank/DDBJ databases">
        <authorList>
            <consortium name="Lawrence Berkeley National Laboratory"/>
            <person name="Haridas S."/>
            <person name="Hensen N."/>
            <person name="Bonometti L."/>
            <person name="Westerberg I."/>
            <person name="Brannstrom I.O."/>
            <person name="Guillou S."/>
            <person name="Cros-Aarteil S."/>
            <person name="Calhoun S."/>
            <person name="Kuo A."/>
            <person name="Mondo S."/>
            <person name="Pangilinan J."/>
            <person name="Riley R."/>
            <person name="Labutti K."/>
            <person name="Andreopoulos B."/>
            <person name="Lipzen A."/>
            <person name="Chen C."/>
            <person name="Yanf M."/>
            <person name="Daum C."/>
            <person name="Ng V."/>
            <person name="Clum A."/>
            <person name="Steindorff A."/>
            <person name="Ohm R."/>
            <person name="Martin F."/>
            <person name="Silar P."/>
            <person name="Natvig D."/>
            <person name="Lalanne C."/>
            <person name="Gautier V."/>
            <person name="Ament-Velasquez S.L."/>
            <person name="Kruys A."/>
            <person name="Hutchinson M.I."/>
            <person name="Powell A.J."/>
            <person name="Barry K."/>
            <person name="Miller A.N."/>
            <person name="Grigoriev I.V."/>
            <person name="Debuchy R."/>
            <person name="Gladieux P."/>
            <person name="Thoren M.H."/>
            <person name="Johannesson H."/>
        </authorList>
    </citation>
    <scope>NUCLEOTIDE SEQUENCE</scope>
    <source>
        <strain evidence="3">CBS 955.72</strain>
    </source>
</reference>
<dbReference type="AlphaFoldDB" id="A0AAJ0MFK4"/>
<name>A0AAJ0MFK4_9PEZI</name>
<dbReference type="PANTHER" id="PTHR38788">
    <property type="entry name" value="CLR5 DOMAIN-CONTAINING PROTEIN"/>
    <property type="match status" value="1"/>
</dbReference>
<evidence type="ECO:0000256" key="1">
    <source>
        <dbReference type="SAM" id="MobiDB-lite"/>
    </source>
</evidence>
<evidence type="ECO:0000259" key="2">
    <source>
        <dbReference type="Pfam" id="PF14420"/>
    </source>
</evidence>
<dbReference type="EMBL" id="JAUIQD010000003">
    <property type="protein sequence ID" value="KAK3356845.1"/>
    <property type="molecule type" value="Genomic_DNA"/>
</dbReference>
<dbReference type="Proteomes" id="UP001275084">
    <property type="component" value="Unassembled WGS sequence"/>
</dbReference>
<sequence>MIRRMPWQQLKWQTEPAAPRAEPVSASDWERHRNTICGLYQSRTLDEVIKFMQENHGFSPSRKQYVLQLDKWNARKYKRSHPSSLPDEFGLAAVQQTSNQESGIPGSSIVQFDAKSVPPESNSGKRRKLDAFARQDSREIVSRALSRGDSAQSLNMLCFCFRETALNLEHRGKLNPAVSARSRISSNGLRRKPARTWPQLERIELAAELFLHSQCYEDAFRLYRLLLDRIQSHQGPLCHCATNLSKRAKAGCARSAVVKSDIDVAEALLEQGDVQVRDSDITSEALFHKSIFLWKLYWPREELNTAPEYEMRFQQLQDEYLAIPFNDITHKSLGLVACTALLSLMGNEVNQSKHTRILGLKESLAFASSGPSKGYGNLPNMKVLVSCLHWIQDLISVPGRDSRFFTLADRGLDQGLDWSRATHSDEENWNGFIKVFHAFWVELWDGSGEMPYWFQTAQSSMGISPTELLAVVVSLLIQQPAEEPLLAARKTVIHLLSLGESELARRFRRVFADLGRLCPRRTAWAYGQGGSKMKLRDSIKRLARKRLNLSFWAVLDRSSGSSNPVAQSAWDVTDAHRTAGNLFSQQVEPARRPHPDSTNSESEDLPPDPPFRMTGDLPLASALAPAPVAGFVGASGPIKESQLPHFTDSLHSPDFKSMAALRDHFSTAVDLQSAMGKLSIDLPSAVLGKTSWNSLSSVLQGQSSAFGRGISFSGHSADCRAVDGASASLARLLGDGR</sequence>
<dbReference type="Pfam" id="PF14420">
    <property type="entry name" value="Clr5"/>
    <property type="match status" value="1"/>
</dbReference>
<comment type="caution">
    <text evidence="3">The sequence shown here is derived from an EMBL/GenBank/DDBJ whole genome shotgun (WGS) entry which is preliminary data.</text>
</comment>
<evidence type="ECO:0000313" key="3">
    <source>
        <dbReference type="EMBL" id="KAK3356845.1"/>
    </source>
</evidence>
<accession>A0AAJ0MFK4</accession>
<proteinExistence type="predicted"/>
<keyword evidence="4" id="KW-1185">Reference proteome</keyword>
<feature type="region of interest" description="Disordered" evidence="1">
    <location>
        <begin position="582"/>
        <end position="617"/>
    </location>
</feature>